<evidence type="ECO:0000256" key="2">
    <source>
        <dbReference type="ARBA" id="ARBA00022801"/>
    </source>
</evidence>
<keyword evidence="5" id="KW-1185">Reference proteome</keyword>
<dbReference type="OrthoDB" id="9816289at2"/>
<dbReference type="InterPro" id="IPR020476">
    <property type="entry name" value="Nudix_hydrolase"/>
</dbReference>
<keyword evidence="2" id="KW-0378">Hydrolase</keyword>
<dbReference type="RefSeq" id="WP_092041200.1">
    <property type="nucleotide sequence ID" value="NZ_FOOK01000040.1"/>
</dbReference>
<feature type="domain" description="Nudix hydrolase" evidence="3">
    <location>
        <begin position="4"/>
        <end position="127"/>
    </location>
</feature>
<dbReference type="GO" id="GO:0016787">
    <property type="term" value="F:hydrolase activity"/>
    <property type="evidence" value="ECO:0007669"/>
    <property type="project" value="UniProtKB-KW"/>
</dbReference>
<dbReference type="Pfam" id="PF00293">
    <property type="entry name" value="NUDIX"/>
    <property type="match status" value="1"/>
</dbReference>
<organism evidence="4 5">
    <name type="scientific">Planifilum fulgidum</name>
    <dbReference type="NCBI Taxonomy" id="201973"/>
    <lineage>
        <taxon>Bacteria</taxon>
        <taxon>Bacillati</taxon>
        <taxon>Bacillota</taxon>
        <taxon>Bacilli</taxon>
        <taxon>Bacillales</taxon>
        <taxon>Thermoactinomycetaceae</taxon>
        <taxon>Planifilum</taxon>
    </lineage>
</organism>
<dbReference type="InterPro" id="IPR015797">
    <property type="entry name" value="NUDIX_hydrolase-like_dom_sf"/>
</dbReference>
<dbReference type="STRING" id="201973.SAMN04488025_1402"/>
<dbReference type="AlphaFoldDB" id="A0A1I2SAG2"/>
<dbReference type="SUPFAM" id="SSF55811">
    <property type="entry name" value="Nudix"/>
    <property type="match status" value="1"/>
</dbReference>
<dbReference type="InterPro" id="IPR000086">
    <property type="entry name" value="NUDIX_hydrolase_dom"/>
</dbReference>
<comment type="cofactor">
    <cofactor evidence="1">
        <name>Mg(2+)</name>
        <dbReference type="ChEBI" id="CHEBI:18420"/>
    </cofactor>
</comment>
<evidence type="ECO:0000259" key="3">
    <source>
        <dbReference type="PROSITE" id="PS51462"/>
    </source>
</evidence>
<evidence type="ECO:0000256" key="1">
    <source>
        <dbReference type="ARBA" id="ARBA00001946"/>
    </source>
</evidence>
<evidence type="ECO:0000313" key="4">
    <source>
        <dbReference type="EMBL" id="SFG49884.1"/>
    </source>
</evidence>
<dbReference type="EMBL" id="FOOK01000040">
    <property type="protein sequence ID" value="SFG49884.1"/>
    <property type="molecule type" value="Genomic_DNA"/>
</dbReference>
<sequence length="145" mass="15939">MLPKHHVAATGIVLNRDGKVLLIRRRDNGNWEPPGGVVELDDSLEGAVVREVKEESGVEADVIRLSGVYKNVGAKGRYVVSLVFLCRAVGGKPTAGDETLEAGWFSPEEAMRLVSRERMRIRLQDALSGREAPAVRSFMTPETRN</sequence>
<name>A0A1I2SAG2_9BACL</name>
<reference evidence="4 5" key="1">
    <citation type="submission" date="2016-10" db="EMBL/GenBank/DDBJ databases">
        <authorList>
            <person name="de Groot N.N."/>
        </authorList>
    </citation>
    <scope>NUCLEOTIDE SEQUENCE [LARGE SCALE GENOMIC DNA]</scope>
    <source>
        <strain evidence="4 5">DSM 44945</strain>
    </source>
</reference>
<evidence type="ECO:0000313" key="5">
    <source>
        <dbReference type="Proteomes" id="UP000198661"/>
    </source>
</evidence>
<dbReference type="PANTHER" id="PTHR43046">
    <property type="entry name" value="GDP-MANNOSE MANNOSYL HYDROLASE"/>
    <property type="match status" value="1"/>
</dbReference>
<dbReference type="Proteomes" id="UP000198661">
    <property type="component" value="Unassembled WGS sequence"/>
</dbReference>
<accession>A0A1I2SAG2</accession>
<proteinExistence type="predicted"/>
<gene>
    <name evidence="4" type="ORF">SAMN04488025_1402</name>
</gene>
<dbReference type="PROSITE" id="PS51462">
    <property type="entry name" value="NUDIX"/>
    <property type="match status" value="1"/>
</dbReference>
<dbReference type="PRINTS" id="PR00502">
    <property type="entry name" value="NUDIXFAMILY"/>
</dbReference>
<dbReference type="PANTHER" id="PTHR43046:SF14">
    <property type="entry name" value="MUTT_NUDIX FAMILY PROTEIN"/>
    <property type="match status" value="1"/>
</dbReference>
<protein>
    <submittedName>
        <fullName evidence="4">ADP-ribose pyrophosphatase YjhB, NUDIX family</fullName>
    </submittedName>
</protein>
<dbReference type="Gene3D" id="3.90.79.10">
    <property type="entry name" value="Nucleoside Triphosphate Pyrophosphohydrolase"/>
    <property type="match status" value="1"/>
</dbReference>